<accession>W5WAE5</accession>
<dbReference type="PANTHER" id="PTHR33231">
    <property type="entry name" value="30S RIBOSOMAL PROTEIN"/>
    <property type="match status" value="1"/>
</dbReference>
<dbReference type="OrthoDB" id="3825664at2"/>
<dbReference type="EMBL" id="CP007155">
    <property type="protein sequence ID" value="AHH97526.1"/>
    <property type="molecule type" value="Genomic_DNA"/>
</dbReference>
<evidence type="ECO:0000259" key="2">
    <source>
        <dbReference type="Pfam" id="PF16321"/>
    </source>
</evidence>
<dbReference type="InterPro" id="IPR003489">
    <property type="entry name" value="RHF/RaiA"/>
</dbReference>
<dbReference type="InterPro" id="IPR032528">
    <property type="entry name" value="Ribosom_S30AE_C"/>
</dbReference>
<dbReference type="PATRIC" id="fig|1449976.3.peg.4194"/>
<feature type="domain" description="Sigma 54 modulation/S30EA ribosomal protein C-terminal" evidence="2">
    <location>
        <begin position="219"/>
        <end position="262"/>
    </location>
</feature>
<dbReference type="InterPro" id="IPR050574">
    <property type="entry name" value="HPF/YfiA_ribosome-assoc"/>
</dbReference>
<keyword evidence="4" id="KW-1185">Reference proteome</keyword>
<dbReference type="GO" id="GO:0022627">
    <property type="term" value="C:cytosolic small ribosomal subunit"/>
    <property type="evidence" value="ECO:0007669"/>
    <property type="project" value="TreeGrafter"/>
</dbReference>
<dbReference type="SUPFAM" id="SSF69754">
    <property type="entry name" value="Ribosome binding protein Y (YfiA homologue)"/>
    <property type="match status" value="1"/>
</dbReference>
<name>W5WAE5_9PSEU</name>
<dbReference type="Pfam" id="PF02482">
    <property type="entry name" value="Ribosomal_S30AE"/>
    <property type="match status" value="1"/>
</dbReference>
<evidence type="ECO:0000313" key="3">
    <source>
        <dbReference type="EMBL" id="AHH97526.1"/>
    </source>
</evidence>
<dbReference type="KEGG" id="kal:KALB_4162"/>
<dbReference type="GO" id="GO:0043024">
    <property type="term" value="F:ribosomal small subunit binding"/>
    <property type="evidence" value="ECO:0007669"/>
    <property type="project" value="TreeGrafter"/>
</dbReference>
<organism evidence="3 4">
    <name type="scientific">Kutzneria albida DSM 43870</name>
    <dbReference type="NCBI Taxonomy" id="1449976"/>
    <lineage>
        <taxon>Bacteria</taxon>
        <taxon>Bacillati</taxon>
        <taxon>Actinomycetota</taxon>
        <taxon>Actinomycetes</taxon>
        <taxon>Pseudonocardiales</taxon>
        <taxon>Pseudonocardiaceae</taxon>
        <taxon>Kutzneria</taxon>
    </lineage>
</organism>
<dbReference type="Gene3D" id="3.30.505.50">
    <property type="entry name" value="Sigma 54 modulation/S30EA ribosomal protein, C-terminal domain"/>
    <property type="match status" value="2"/>
</dbReference>
<gene>
    <name evidence="3" type="ORF">KALB_4162</name>
</gene>
<sequence>MHRVEPISPQDVQVAVGKAIPEDVVQYARDKVARVTRRVRYRVLYAKVRLTTHRDPAVARPVVAQATLDISGRIVRAQVEAPTAREAVDLLETRLAHRLERIAQHWEARRGRMSTPVAHEWRHDTPRTSRLTYFPRPAGEREIIRHKSYTLSRIGIDEAAFEMDMMDYDFHLFTEAGSEQDSVLYRTDPTGYRLAQVNPAPREHLTPFTVSLTISDQDAPVLSTTEAIDRLDLSGQPFVFFLDAEHARAGVLYRRYDGHYGLITPAE</sequence>
<dbReference type="GO" id="GO:0045900">
    <property type="term" value="P:negative regulation of translational elongation"/>
    <property type="evidence" value="ECO:0007669"/>
    <property type="project" value="TreeGrafter"/>
</dbReference>
<proteinExistence type="predicted"/>
<dbReference type="eggNOG" id="COG1544">
    <property type="taxonomic scope" value="Bacteria"/>
</dbReference>
<protein>
    <recommendedName>
        <fullName evidence="2">Sigma 54 modulation/S30EA ribosomal protein C-terminal domain-containing protein</fullName>
    </recommendedName>
</protein>
<dbReference type="AlphaFoldDB" id="W5WAE5"/>
<dbReference type="HOGENOM" id="CLU_079045_0_0_11"/>
<feature type="domain" description="Sigma 54 modulation/S30EA ribosomal protein C-terminal" evidence="2">
    <location>
        <begin position="140"/>
        <end position="194"/>
    </location>
</feature>
<dbReference type="STRING" id="1449976.KALB_4162"/>
<evidence type="ECO:0000313" key="4">
    <source>
        <dbReference type="Proteomes" id="UP000019225"/>
    </source>
</evidence>
<reference evidence="3 4" key="1">
    <citation type="journal article" date="2014" name="BMC Genomics">
        <title>Complete genome sequence of producer of the glycopeptide antibiotic Aculeximycin Kutzneria albida DSM 43870T, a representative of minor genus of Pseudonocardiaceae.</title>
        <authorList>
            <person name="Rebets Y."/>
            <person name="Tokovenko B."/>
            <person name="Lushchyk I."/>
            <person name="Ruckert C."/>
            <person name="Zaburannyi N."/>
            <person name="Bechthold A."/>
            <person name="Kalinowski J."/>
            <person name="Luzhetskyy A."/>
        </authorList>
    </citation>
    <scope>NUCLEOTIDE SEQUENCE [LARGE SCALE GENOMIC DNA]</scope>
    <source>
        <strain evidence="3">DSM 43870</strain>
    </source>
</reference>
<dbReference type="Gene3D" id="3.30.160.100">
    <property type="entry name" value="Ribosome hibernation promotion factor-like"/>
    <property type="match status" value="1"/>
</dbReference>
<dbReference type="Pfam" id="PF16321">
    <property type="entry name" value="Ribosom_S30AE_C"/>
    <property type="match status" value="2"/>
</dbReference>
<evidence type="ECO:0000256" key="1">
    <source>
        <dbReference type="ARBA" id="ARBA00022845"/>
    </source>
</evidence>
<dbReference type="PANTHER" id="PTHR33231:SF1">
    <property type="entry name" value="30S RIBOSOMAL PROTEIN"/>
    <property type="match status" value="1"/>
</dbReference>
<dbReference type="Proteomes" id="UP000019225">
    <property type="component" value="Chromosome"/>
</dbReference>
<dbReference type="InterPro" id="IPR038416">
    <property type="entry name" value="Ribosom_S30AE_C_sf"/>
</dbReference>
<keyword evidence="1" id="KW-0810">Translation regulation</keyword>
<dbReference type="RefSeq" id="WP_025357602.1">
    <property type="nucleotide sequence ID" value="NZ_CP007155.1"/>
</dbReference>
<dbReference type="InterPro" id="IPR036567">
    <property type="entry name" value="RHF-like"/>
</dbReference>